<protein>
    <submittedName>
        <fullName evidence="2">Uncharacterized protein</fullName>
    </submittedName>
</protein>
<feature type="compositionally biased region" description="Polar residues" evidence="1">
    <location>
        <begin position="94"/>
        <end position="107"/>
    </location>
</feature>
<proteinExistence type="predicted"/>
<accession>D6U0D7</accession>
<keyword evidence="3" id="KW-1185">Reference proteome</keyword>
<gene>
    <name evidence="2" type="ORF">Krac_3070</name>
</gene>
<reference evidence="2 3" key="1">
    <citation type="journal article" date="2011" name="Stand. Genomic Sci.">
        <title>Non-contiguous finished genome sequence and contextual data of the filamentous soil bacterium Ktedonobacter racemifer type strain (SOSP1-21).</title>
        <authorList>
            <person name="Chang Y.J."/>
            <person name="Land M."/>
            <person name="Hauser L."/>
            <person name="Chertkov O."/>
            <person name="Del Rio T.G."/>
            <person name="Nolan M."/>
            <person name="Copeland A."/>
            <person name="Tice H."/>
            <person name="Cheng J.F."/>
            <person name="Lucas S."/>
            <person name="Han C."/>
            <person name="Goodwin L."/>
            <person name="Pitluck S."/>
            <person name="Ivanova N."/>
            <person name="Ovchinikova G."/>
            <person name="Pati A."/>
            <person name="Chen A."/>
            <person name="Palaniappan K."/>
            <person name="Mavromatis K."/>
            <person name="Liolios K."/>
            <person name="Brettin T."/>
            <person name="Fiebig A."/>
            <person name="Rohde M."/>
            <person name="Abt B."/>
            <person name="Goker M."/>
            <person name="Detter J.C."/>
            <person name="Woyke T."/>
            <person name="Bristow J."/>
            <person name="Eisen J.A."/>
            <person name="Markowitz V."/>
            <person name="Hugenholtz P."/>
            <person name="Kyrpides N.C."/>
            <person name="Klenk H.P."/>
            <person name="Lapidus A."/>
        </authorList>
    </citation>
    <scope>NUCLEOTIDE SEQUENCE [LARGE SCALE GENOMIC DNA]</scope>
    <source>
        <strain evidence="3">DSM 44963</strain>
    </source>
</reference>
<comment type="caution">
    <text evidence="2">The sequence shown here is derived from an EMBL/GenBank/DDBJ whole genome shotgun (WGS) entry which is preliminary data.</text>
</comment>
<name>D6U0D7_KTERA</name>
<dbReference type="InParanoid" id="D6U0D7"/>
<organism evidence="2 3">
    <name type="scientific">Ktedonobacter racemifer DSM 44963</name>
    <dbReference type="NCBI Taxonomy" id="485913"/>
    <lineage>
        <taxon>Bacteria</taxon>
        <taxon>Bacillati</taxon>
        <taxon>Chloroflexota</taxon>
        <taxon>Ktedonobacteria</taxon>
        <taxon>Ktedonobacterales</taxon>
        <taxon>Ktedonobacteraceae</taxon>
        <taxon>Ktedonobacter</taxon>
    </lineage>
</organism>
<evidence type="ECO:0000313" key="3">
    <source>
        <dbReference type="Proteomes" id="UP000004508"/>
    </source>
</evidence>
<dbReference type="STRING" id="485913.Krac_3070"/>
<dbReference type="AlphaFoldDB" id="D6U0D7"/>
<evidence type="ECO:0000256" key="1">
    <source>
        <dbReference type="SAM" id="MobiDB-lite"/>
    </source>
</evidence>
<evidence type="ECO:0000313" key="2">
    <source>
        <dbReference type="EMBL" id="EFH82277.1"/>
    </source>
</evidence>
<sequence length="107" mass="11802">MDLFRLSFKDTPSFSAHQIKDDRVLGEQTIQLMADGAQCLASIWESAWREATGEQSIPGTALTAIPTRQLQQLYSQPSLAPSYQFQDPRFAQELGTTPADTTSQVPA</sequence>
<dbReference type="EMBL" id="ADVG01000004">
    <property type="protein sequence ID" value="EFH82277.1"/>
    <property type="molecule type" value="Genomic_DNA"/>
</dbReference>
<feature type="region of interest" description="Disordered" evidence="1">
    <location>
        <begin position="85"/>
        <end position="107"/>
    </location>
</feature>
<dbReference type="Proteomes" id="UP000004508">
    <property type="component" value="Unassembled WGS sequence"/>
</dbReference>